<proteinExistence type="predicted"/>
<dbReference type="InterPro" id="IPR024981">
    <property type="entry name" value="DUF3887"/>
</dbReference>
<organism evidence="2 3">
    <name type="scientific">Rothia endophytica</name>
    <dbReference type="NCBI Taxonomy" id="1324766"/>
    <lineage>
        <taxon>Bacteria</taxon>
        <taxon>Bacillati</taxon>
        <taxon>Actinomycetota</taxon>
        <taxon>Actinomycetes</taxon>
        <taxon>Micrococcales</taxon>
        <taxon>Micrococcaceae</taxon>
        <taxon>Rothia</taxon>
    </lineage>
</organism>
<dbReference type="RefSeq" id="WP_345446012.1">
    <property type="nucleotide sequence ID" value="NZ_BAABKP010000002.1"/>
</dbReference>
<evidence type="ECO:0000313" key="3">
    <source>
        <dbReference type="Proteomes" id="UP001500187"/>
    </source>
</evidence>
<sequence length="199" mass="22197">MGNLPTQLENIALAQEAAQDSEHHLNHCIAVAKNDGYSWGEIGSVLGVSRQAAAQKYSKIIQEIAPMHFSEGTQAHLINTAKAVLHRIGEQEWEKVHSYFSFTAKRGLSKKKLAEVWQEVLEGCGDFQRVDSLNLHAPNPHEFKVFSATIKVPNNSIFAIADFTLEHTDGKPVGQIAFNSRRKVIGFIIYLNDSAEFPW</sequence>
<accession>A0ABP9BJY2</accession>
<feature type="domain" description="DUF3887" evidence="1">
    <location>
        <begin position="81"/>
        <end position="187"/>
    </location>
</feature>
<dbReference type="Pfam" id="PF13026">
    <property type="entry name" value="DUF3887"/>
    <property type="match status" value="1"/>
</dbReference>
<dbReference type="Proteomes" id="UP001500187">
    <property type="component" value="Unassembled WGS sequence"/>
</dbReference>
<dbReference type="Gene3D" id="3.10.450.590">
    <property type="match status" value="1"/>
</dbReference>
<evidence type="ECO:0000313" key="2">
    <source>
        <dbReference type="EMBL" id="GAA4796000.1"/>
    </source>
</evidence>
<protein>
    <recommendedName>
        <fullName evidence="1">DUF3887 domain-containing protein</fullName>
    </recommendedName>
</protein>
<gene>
    <name evidence="2" type="ORF">GCM10023352_14100</name>
</gene>
<evidence type="ECO:0000259" key="1">
    <source>
        <dbReference type="Pfam" id="PF13026"/>
    </source>
</evidence>
<reference evidence="3" key="1">
    <citation type="journal article" date="2019" name="Int. J. Syst. Evol. Microbiol.">
        <title>The Global Catalogue of Microorganisms (GCM) 10K type strain sequencing project: providing services to taxonomists for standard genome sequencing and annotation.</title>
        <authorList>
            <consortium name="The Broad Institute Genomics Platform"/>
            <consortium name="The Broad Institute Genome Sequencing Center for Infectious Disease"/>
            <person name="Wu L."/>
            <person name="Ma J."/>
        </authorList>
    </citation>
    <scope>NUCLEOTIDE SEQUENCE [LARGE SCALE GENOMIC DNA]</scope>
    <source>
        <strain evidence="3">JCM 18541</strain>
    </source>
</reference>
<comment type="caution">
    <text evidence="2">The sequence shown here is derived from an EMBL/GenBank/DDBJ whole genome shotgun (WGS) entry which is preliminary data.</text>
</comment>
<keyword evidence="3" id="KW-1185">Reference proteome</keyword>
<name>A0ABP9BJY2_9MICC</name>
<dbReference type="EMBL" id="BAABKP010000002">
    <property type="protein sequence ID" value="GAA4796000.1"/>
    <property type="molecule type" value="Genomic_DNA"/>
</dbReference>